<dbReference type="Proteomes" id="UP000198406">
    <property type="component" value="Unassembled WGS sequence"/>
</dbReference>
<organism evidence="2 3">
    <name type="scientific">Fistulifera solaris</name>
    <name type="common">Oleaginous diatom</name>
    <dbReference type="NCBI Taxonomy" id="1519565"/>
    <lineage>
        <taxon>Eukaryota</taxon>
        <taxon>Sar</taxon>
        <taxon>Stramenopiles</taxon>
        <taxon>Ochrophyta</taxon>
        <taxon>Bacillariophyta</taxon>
        <taxon>Bacillariophyceae</taxon>
        <taxon>Bacillariophycidae</taxon>
        <taxon>Naviculales</taxon>
        <taxon>Naviculaceae</taxon>
        <taxon>Fistulifera</taxon>
    </lineage>
</organism>
<dbReference type="EMBL" id="BDSP01000111">
    <property type="protein sequence ID" value="GAX17004.1"/>
    <property type="molecule type" value="Genomic_DNA"/>
</dbReference>
<comment type="caution">
    <text evidence="2">The sequence shown here is derived from an EMBL/GenBank/DDBJ whole genome shotgun (WGS) entry which is preliminary data.</text>
</comment>
<keyword evidence="3" id="KW-1185">Reference proteome</keyword>
<evidence type="ECO:0000313" key="3">
    <source>
        <dbReference type="Proteomes" id="UP000198406"/>
    </source>
</evidence>
<feature type="region of interest" description="Disordered" evidence="1">
    <location>
        <begin position="40"/>
        <end position="80"/>
    </location>
</feature>
<dbReference type="PANTHER" id="PTHR35213">
    <property type="entry name" value="RING-TYPE DOMAIN-CONTAINING PROTEIN-RELATED"/>
    <property type="match status" value="1"/>
</dbReference>
<sequence>MSDSFNDGGMSSLILQAAQSAAQADGLIAASNDRAQQQQVMARALQMQQQQQMQQAQQQQHNNNGGGGGKKKGPPLRRGKWTPEEEAYANRLIQEFKAGLLPLTDGTTLRTFLSKLLNCDPMRISKKFVGGNCIGKQVFRRRTADLNRLTPEQIQKSRAELSELERRFLERVAQTNRVKSSGVGAGAGAGGPNNSNVPMTVGGGGNSLGGSHDLQRMNQNNMGGASRQGHHEPPSPPWLQPPLGFKHGNGALLAASNLSGSSSRAAAAGRALLGGSLFQRNNDKQQQSNNDSRDLLAELQRRASQQSVLQTLQQQNQSSASNFLAAAVRSGNSGGLSAGGGSGLSMAQLAHSASAARLSSNPSVSDLMLKTGLSRDQLSQLARDRGGLSSGSLSSMLQGQRQNSFDALMSLDFQSLQSIDNLANLIQNGSMNHVPESGLRNAEFVASRTMGSSGDLMADRHLGSAGRVESFLRNFSNSNMGQNNASGNSNANLSSLLQSMGNLNQLGAGLGNGGGNASSGNLWASNAQSAASLANLLRQDSSTGLTALRVQDGLNSQRNSSVDDFLSLMAAGDIPHQDPSLLDIPLMQQQHGQDSAARLLAHQQLMQSNPALANALASRSLGNLSAAGGLSSNALAAAAGNKRKLGDVSGLLNAQDGNKD</sequence>
<dbReference type="OrthoDB" id="206902at2759"/>
<feature type="compositionally biased region" description="Low complexity" evidence="1">
    <location>
        <begin position="40"/>
        <end position="63"/>
    </location>
</feature>
<gene>
    <name evidence="2" type="ORF">FisN_5Hh386</name>
</gene>
<feature type="region of interest" description="Disordered" evidence="1">
    <location>
        <begin position="180"/>
        <end position="245"/>
    </location>
</feature>
<evidence type="ECO:0000256" key="1">
    <source>
        <dbReference type="SAM" id="MobiDB-lite"/>
    </source>
</evidence>
<evidence type="ECO:0000313" key="2">
    <source>
        <dbReference type="EMBL" id="GAX17004.1"/>
    </source>
</evidence>
<dbReference type="InParanoid" id="A0A1Z5JSJ9"/>
<dbReference type="PANTHER" id="PTHR35213:SF5">
    <property type="entry name" value="RING-TYPE DOMAIN-CONTAINING PROTEIN"/>
    <property type="match status" value="1"/>
</dbReference>
<feature type="compositionally biased region" description="Basic residues" evidence="1">
    <location>
        <begin position="69"/>
        <end position="80"/>
    </location>
</feature>
<dbReference type="AlphaFoldDB" id="A0A1Z5JSJ9"/>
<protein>
    <submittedName>
        <fullName evidence="2">Uncharacterized protein</fullName>
    </submittedName>
</protein>
<proteinExistence type="predicted"/>
<accession>A0A1Z5JSJ9</accession>
<reference evidence="2 3" key="1">
    <citation type="journal article" date="2015" name="Plant Cell">
        <title>Oil accumulation by the oleaginous diatom Fistulifera solaris as revealed by the genome and transcriptome.</title>
        <authorList>
            <person name="Tanaka T."/>
            <person name="Maeda Y."/>
            <person name="Veluchamy A."/>
            <person name="Tanaka M."/>
            <person name="Abida H."/>
            <person name="Marechal E."/>
            <person name="Bowler C."/>
            <person name="Muto M."/>
            <person name="Sunaga Y."/>
            <person name="Tanaka M."/>
            <person name="Yoshino T."/>
            <person name="Taniguchi T."/>
            <person name="Fukuda Y."/>
            <person name="Nemoto M."/>
            <person name="Matsumoto M."/>
            <person name="Wong P.S."/>
            <person name="Aburatani S."/>
            <person name="Fujibuchi W."/>
        </authorList>
    </citation>
    <scope>NUCLEOTIDE SEQUENCE [LARGE SCALE GENOMIC DNA]</scope>
    <source>
        <strain evidence="2 3">JPCC DA0580</strain>
    </source>
</reference>
<name>A0A1Z5JSJ9_FISSO</name>